<feature type="non-terminal residue" evidence="2">
    <location>
        <position position="1"/>
    </location>
</feature>
<proteinExistence type="predicted"/>
<sequence length="161" mass="17967">QRAAEKHHEWGDSLSGRAGRDNFLRDWSRVKQSPPGVYEQRGIPAKIESLNADHRRPPPTMKLEANNPPRRVRAIWCWIVRQPLPDFGKSVRVAHHTNPPDPYGPPYLQIGSLGQCLAIGRAAGAQNVEHPRSRVITAPRATCHACPEGGSMKLQACKRNH</sequence>
<evidence type="ECO:0000313" key="3">
    <source>
        <dbReference type="Proteomes" id="UP000266841"/>
    </source>
</evidence>
<comment type="caution">
    <text evidence="2">The sequence shown here is derived from an EMBL/GenBank/DDBJ whole genome shotgun (WGS) entry which is preliminary data.</text>
</comment>
<protein>
    <submittedName>
        <fullName evidence="2">Uncharacterized protein</fullName>
    </submittedName>
</protein>
<dbReference type="Proteomes" id="UP000266841">
    <property type="component" value="Unassembled WGS sequence"/>
</dbReference>
<feature type="compositionally biased region" description="Basic and acidic residues" evidence="1">
    <location>
        <begin position="1"/>
        <end position="11"/>
    </location>
</feature>
<name>K0R193_THAOC</name>
<feature type="region of interest" description="Disordered" evidence="1">
    <location>
        <begin position="1"/>
        <end position="44"/>
    </location>
</feature>
<organism evidence="2 3">
    <name type="scientific">Thalassiosira oceanica</name>
    <name type="common">Marine diatom</name>
    <dbReference type="NCBI Taxonomy" id="159749"/>
    <lineage>
        <taxon>Eukaryota</taxon>
        <taxon>Sar</taxon>
        <taxon>Stramenopiles</taxon>
        <taxon>Ochrophyta</taxon>
        <taxon>Bacillariophyta</taxon>
        <taxon>Coscinodiscophyceae</taxon>
        <taxon>Thalassiosirophycidae</taxon>
        <taxon>Thalassiosirales</taxon>
        <taxon>Thalassiosiraceae</taxon>
        <taxon>Thalassiosira</taxon>
    </lineage>
</organism>
<gene>
    <name evidence="2" type="ORF">THAOC_36818</name>
</gene>
<dbReference type="AlphaFoldDB" id="K0R193"/>
<accession>K0R193</accession>
<evidence type="ECO:0000256" key="1">
    <source>
        <dbReference type="SAM" id="MobiDB-lite"/>
    </source>
</evidence>
<dbReference type="EMBL" id="AGNL01049437">
    <property type="protein sequence ID" value="EJK44629.1"/>
    <property type="molecule type" value="Genomic_DNA"/>
</dbReference>
<feature type="compositionally biased region" description="Basic and acidic residues" evidence="1">
    <location>
        <begin position="18"/>
        <end position="29"/>
    </location>
</feature>
<reference evidence="2 3" key="1">
    <citation type="journal article" date="2012" name="Genome Biol.">
        <title>Genome and low-iron response of an oceanic diatom adapted to chronic iron limitation.</title>
        <authorList>
            <person name="Lommer M."/>
            <person name="Specht M."/>
            <person name="Roy A.S."/>
            <person name="Kraemer L."/>
            <person name="Andreson R."/>
            <person name="Gutowska M.A."/>
            <person name="Wolf J."/>
            <person name="Bergner S.V."/>
            <person name="Schilhabel M.B."/>
            <person name="Klostermeier U.C."/>
            <person name="Beiko R.G."/>
            <person name="Rosenstiel P."/>
            <person name="Hippler M."/>
            <person name="Laroche J."/>
        </authorList>
    </citation>
    <scope>NUCLEOTIDE SEQUENCE [LARGE SCALE GENOMIC DNA]</scope>
    <source>
        <strain evidence="2 3">CCMP1005</strain>
    </source>
</reference>
<keyword evidence="3" id="KW-1185">Reference proteome</keyword>
<evidence type="ECO:0000313" key="2">
    <source>
        <dbReference type="EMBL" id="EJK44629.1"/>
    </source>
</evidence>